<reference evidence="2" key="1">
    <citation type="journal article" date="2014" name="Front. Microbiol.">
        <title>High frequency of phylogenetically diverse reductive dehalogenase-homologous genes in deep subseafloor sedimentary metagenomes.</title>
        <authorList>
            <person name="Kawai M."/>
            <person name="Futagami T."/>
            <person name="Toyoda A."/>
            <person name="Takaki Y."/>
            <person name="Nishi S."/>
            <person name="Hori S."/>
            <person name="Arai W."/>
            <person name="Tsubouchi T."/>
            <person name="Morono Y."/>
            <person name="Uchiyama I."/>
            <person name="Ito T."/>
            <person name="Fujiyama A."/>
            <person name="Inagaki F."/>
            <person name="Takami H."/>
        </authorList>
    </citation>
    <scope>NUCLEOTIDE SEQUENCE</scope>
    <source>
        <strain evidence="2">Expedition CK06-06</strain>
    </source>
</reference>
<evidence type="ECO:0000313" key="2">
    <source>
        <dbReference type="EMBL" id="GAF86808.1"/>
    </source>
</evidence>
<name>X0T019_9ZZZZ</name>
<dbReference type="AlphaFoldDB" id="X0T019"/>
<evidence type="ECO:0000256" key="1">
    <source>
        <dbReference type="SAM" id="Phobius"/>
    </source>
</evidence>
<sequence>MAKSKIWIKANQIFGRLNKGFYLFLALALVFTLFTTNEVELNSIVSTQIQKIPQTAVGSAIPVLSDSINTLSQADIQGNFWIRFLVWIPLFAFFGQGVWGVITKGRR</sequence>
<dbReference type="EMBL" id="BARS01016375">
    <property type="protein sequence ID" value="GAF86808.1"/>
    <property type="molecule type" value="Genomic_DNA"/>
</dbReference>
<gene>
    <name evidence="2" type="ORF">S01H1_26955</name>
</gene>
<feature type="transmembrane region" description="Helical" evidence="1">
    <location>
        <begin position="80"/>
        <end position="102"/>
    </location>
</feature>
<organism evidence="2">
    <name type="scientific">marine sediment metagenome</name>
    <dbReference type="NCBI Taxonomy" id="412755"/>
    <lineage>
        <taxon>unclassified sequences</taxon>
        <taxon>metagenomes</taxon>
        <taxon>ecological metagenomes</taxon>
    </lineage>
</organism>
<accession>X0T019</accession>
<protein>
    <submittedName>
        <fullName evidence="2">Uncharacterized protein</fullName>
    </submittedName>
</protein>
<keyword evidence="1" id="KW-0812">Transmembrane</keyword>
<proteinExistence type="predicted"/>
<keyword evidence="1" id="KW-0472">Membrane</keyword>
<feature type="transmembrane region" description="Helical" evidence="1">
    <location>
        <begin position="20"/>
        <end position="36"/>
    </location>
</feature>
<comment type="caution">
    <text evidence="2">The sequence shown here is derived from an EMBL/GenBank/DDBJ whole genome shotgun (WGS) entry which is preliminary data.</text>
</comment>
<keyword evidence="1" id="KW-1133">Transmembrane helix</keyword>